<geneLocation type="plasmid" evidence="1">
    <name>unnamed</name>
</geneLocation>
<keyword evidence="2" id="KW-1185">Reference proteome</keyword>
<comment type="caution">
    <text evidence="1">The sequence shown here is derived from an EMBL/GenBank/DDBJ whole genome shotgun (WGS) entry which is preliminary data.</text>
</comment>
<accession>A0ABU5I901</accession>
<proteinExistence type="predicted"/>
<reference evidence="1 2" key="1">
    <citation type="submission" date="2023-11" db="EMBL/GenBank/DDBJ databases">
        <title>Draft genome of Azohydromonas lata strain H1 (DSM1123), a polyhydroxyalkanoate producer.</title>
        <authorList>
            <person name="Traversa D."/>
            <person name="D'Addabbo P."/>
            <person name="Pazzani C."/>
            <person name="Manzari C."/>
            <person name="Chiara M."/>
            <person name="Scrascia M."/>
        </authorList>
    </citation>
    <scope>NUCLEOTIDE SEQUENCE [LARGE SCALE GENOMIC DNA]</scope>
    <source>
        <strain evidence="1 2">H1</strain>
        <plasmid evidence="1">unnamed</plasmid>
    </source>
</reference>
<organism evidence="1 2">
    <name type="scientific">Azohydromonas lata</name>
    <dbReference type="NCBI Taxonomy" id="45677"/>
    <lineage>
        <taxon>Bacteria</taxon>
        <taxon>Pseudomonadati</taxon>
        <taxon>Pseudomonadota</taxon>
        <taxon>Betaproteobacteria</taxon>
        <taxon>Burkholderiales</taxon>
        <taxon>Sphaerotilaceae</taxon>
        <taxon>Azohydromonas</taxon>
    </lineage>
</organism>
<dbReference type="RefSeq" id="WP_322464013.1">
    <property type="nucleotide sequence ID" value="NZ_JAXOJX010000001.1"/>
</dbReference>
<dbReference type="Proteomes" id="UP001293718">
    <property type="component" value="Unassembled WGS sequence"/>
</dbReference>
<dbReference type="EMBL" id="JAXOJX010000001">
    <property type="protein sequence ID" value="MDZ5455319.1"/>
    <property type="molecule type" value="Genomic_DNA"/>
</dbReference>
<keyword evidence="1" id="KW-0614">Plasmid</keyword>
<sequence>MVIDRGPQVVATAAPVVCLLLGSAAAHLSWASLRLQAPADDDRQPDRSSPLAELLALLRDSGTKTDEHFALQFARLASTRLRAWC</sequence>
<evidence type="ECO:0000313" key="2">
    <source>
        <dbReference type="Proteomes" id="UP001293718"/>
    </source>
</evidence>
<protein>
    <submittedName>
        <fullName evidence="1">Uncharacterized protein</fullName>
    </submittedName>
</protein>
<name>A0ABU5I901_9BURK</name>
<evidence type="ECO:0000313" key="1">
    <source>
        <dbReference type="EMBL" id="MDZ5455319.1"/>
    </source>
</evidence>
<gene>
    <name evidence="1" type="ORF">SM757_01905</name>
</gene>